<name>A0A848EHX3_9PROT</name>
<evidence type="ECO:0008006" key="3">
    <source>
        <dbReference type="Google" id="ProtNLM"/>
    </source>
</evidence>
<proteinExistence type="predicted"/>
<gene>
    <name evidence="1" type="ORF">GWK16_23605</name>
</gene>
<dbReference type="EMBL" id="JABBKX010000013">
    <property type="protein sequence ID" value="NMJ44254.1"/>
    <property type="molecule type" value="Genomic_DNA"/>
</dbReference>
<sequence length="288" mass="32781">MVDWPTPLVRDIARRRCVIVVGSGVSRHAKGVNGEIPPTWDKFLTECNTELRGGPQNHISDAIAQGDLLHACEWLHRAYDAEWSAKLRAKFSAPKYAISDVHRLICRLDARVIFSLNFDDIIDRAAQEIYSGTSIKKTYQDPDVSEFLRGTERYLVKVHGSLDNPIHMIFTQKQYARARIAASAFYNAFDSALMTHTFLFLGAGYRDPDINLILENQNFTYSESYPHYFLSSAGMHDDLKLSLRSNRNLQVIDYDKIDDDYSGFKLAIENLLGLVEVQRGQIASSQEW</sequence>
<keyword evidence="2" id="KW-1185">Reference proteome</keyword>
<dbReference type="Proteomes" id="UP000548582">
    <property type="component" value="Unassembled WGS sequence"/>
</dbReference>
<comment type="caution">
    <text evidence="1">The sequence shown here is derived from an EMBL/GenBank/DDBJ whole genome shotgun (WGS) entry which is preliminary data.</text>
</comment>
<dbReference type="RefSeq" id="WP_170056438.1">
    <property type="nucleotide sequence ID" value="NZ_JABBKX010000013.1"/>
</dbReference>
<evidence type="ECO:0000313" key="1">
    <source>
        <dbReference type="EMBL" id="NMJ44254.1"/>
    </source>
</evidence>
<accession>A0A848EHX3</accession>
<organism evidence="1 2">
    <name type="scientific">Neoroseomonas marina</name>
    <dbReference type="NCBI Taxonomy" id="1232220"/>
    <lineage>
        <taxon>Bacteria</taxon>
        <taxon>Pseudomonadati</taxon>
        <taxon>Pseudomonadota</taxon>
        <taxon>Alphaproteobacteria</taxon>
        <taxon>Acetobacterales</taxon>
        <taxon>Acetobacteraceae</taxon>
        <taxon>Neoroseomonas</taxon>
    </lineage>
</organism>
<protein>
    <recommendedName>
        <fullName evidence="3">SIR2-like domain-containing protein</fullName>
    </recommendedName>
</protein>
<dbReference type="Pfam" id="PF13289">
    <property type="entry name" value="SIR2_2"/>
    <property type="match status" value="1"/>
</dbReference>
<reference evidence="1 2" key="1">
    <citation type="submission" date="2020-03" db="EMBL/GenBank/DDBJ databases">
        <authorList>
            <person name="Sun Q."/>
        </authorList>
    </citation>
    <scope>NUCLEOTIDE SEQUENCE [LARGE SCALE GENOMIC DNA]</scope>
    <source>
        <strain evidence="1 2">JC162</strain>
    </source>
</reference>
<dbReference type="AlphaFoldDB" id="A0A848EHX3"/>
<evidence type="ECO:0000313" key="2">
    <source>
        <dbReference type="Proteomes" id="UP000548582"/>
    </source>
</evidence>